<dbReference type="AlphaFoldDB" id="A0A0R0LWB8"/>
<name>A0A0R0LWB8_9MICR</name>
<accession>A0A0R0LWB8</accession>
<protein>
    <submittedName>
        <fullName evidence="1">Uncharacterized protein</fullName>
    </submittedName>
</protein>
<reference evidence="1 2" key="1">
    <citation type="submission" date="2015-07" db="EMBL/GenBank/DDBJ databases">
        <title>The genome of Pseudoloma neurophilia, a relevant intracellular parasite of the zebrafish.</title>
        <authorList>
            <person name="Ndikumana S."/>
            <person name="Pelin A."/>
            <person name="Sanders J."/>
            <person name="Corradi N."/>
        </authorList>
    </citation>
    <scope>NUCLEOTIDE SEQUENCE [LARGE SCALE GENOMIC DNA]</scope>
    <source>
        <strain evidence="1 2">MK1</strain>
    </source>
</reference>
<sequence>MTSHMKKNGEQTRNYILGRQKFLHFGGSARLPKTKTERIEYLKKVDDFLLSYKVNDDKRFKNKAEKGHSGEHLIMNPKKVKEIYDKKKKKTHTVLEGGKEFRERTLQDVAEHPLLDWAMKQMNDQSANPRKSRVAFTIQKSLPSMLKNNYNKGEELPTAYTYDKNTNTLIKTPFEAHRTVYGHQFGEANNPDAYVTEVTAFPTAKGKPPLDSYVWDPILKDKVLIKDKKYQEKYHDYDYVKFVYY</sequence>
<comment type="caution">
    <text evidence="1">The sequence shown here is derived from an EMBL/GenBank/DDBJ whole genome shotgun (WGS) entry which is preliminary data.</text>
</comment>
<dbReference type="VEuPathDB" id="MicrosporidiaDB:M153_6840004681"/>
<evidence type="ECO:0000313" key="1">
    <source>
        <dbReference type="EMBL" id="KRH93657.1"/>
    </source>
</evidence>
<keyword evidence="2" id="KW-1185">Reference proteome</keyword>
<gene>
    <name evidence="1" type="ORF">M153_6840004681</name>
</gene>
<organism evidence="1 2">
    <name type="scientific">Pseudoloma neurophilia</name>
    <dbReference type="NCBI Taxonomy" id="146866"/>
    <lineage>
        <taxon>Eukaryota</taxon>
        <taxon>Fungi</taxon>
        <taxon>Fungi incertae sedis</taxon>
        <taxon>Microsporidia</taxon>
        <taxon>Pseudoloma</taxon>
    </lineage>
</organism>
<evidence type="ECO:0000313" key="2">
    <source>
        <dbReference type="Proteomes" id="UP000051530"/>
    </source>
</evidence>
<dbReference type="Proteomes" id="UP000051530">
    <property type="component" value="Unassembled WGS sequence"/>
</dbReference>
<dbReference type="EMBL" id="LGUB01000259">
    <property type="protein sequence ID" value="KRH93657.1"/>
    <property type="molecule type" value="Genomic_DNA"/>
</dbReference>
<proteinExistence type="predicted"/>